<feature type="non-terminal residue" evidence="1">
    <location>
        <position position="61"/>
    </location>
</feature>
<dbReference type="GO" id="GO:0009116">
    <property type="term" value="P:nucleoside metabolic process"/>
    <property type="evidence" value="ECO:0007669"/>
    <property type="project" value="InterPro"/>
</dbReference>
<dbReference type="EMBL" id="KZ805597">
    <property type="protein sequence ID" value="PVH93316.1"/>
    <property type="molecule type" value="Genomic_DNA"/>
</dbReference>
<evidence type="ECO:0000313" key="2">
    <source>
        <dbReference type="Proteomes" id="UP000244855"/>
    </source>
</evidence>
<dbReference type="AlphaFoldDB" id="A0A2V1D5I3"/>
<evidence type="ECO:0008006" key="3">
    <source>
        <dbReference type="Google" id="ProtNLM"/>
    </source>
</evidence>
<sequence length="61" mass="6710">RQIGAPKIHYGNIASSNQLQISTSTRNRLHEEPRIIGFETEGAGVIQKHPCLVICGTCDYS</sequence>
<dbReference type="Gene3D" id="3.40.50.1580">
    <property type="entry name" value="Nucleoside phosphorylase domain"/>
    <property type="match status" value="1"/>
</dbReference>
<proteinExistence type="predicted"/>
<organism evidence="1 2">
    <name type="scientific">Periconia macrospinosa</name>
    <dbReference type="NCBI Taxonomy" id="97972"/>
    <lineage>
        <taxon>Eukaryota</taxon>
        <taxon>Fungi</taxon>
        <taxon>Dikarya</taxon>
        <taxon>Ascomycota</taxon>
        <taxon>Pezizomycotina</taxon>
        <taxon>Dothideomycetes</taxon>
        <taxon>Pleosporomycetidae</taxon>
        <taxon>Pleosporales</taxon>
        <taxon>Massarineae</taxon>
        <taxon>Periconiaceae</taxon>
        <taxon>Periconia</taxon>
    </lineage>
</organism>
<dbReference type="OrthoDB" id="20872at2759"/>
<dbReference type="PANTHER" id="PTHR46082:SF6">
    <property type="entry name" value="AAA+ ATPASE DOMAIN-CONTAINING PROTEIN-RELATED"/>
    <property type="match status" value="1"/>
</dbReference>
<protein>
    <recommendedName>
        <fullName evidence="3">Nucleoside phosphorylase domain-containing protein</fullName>
    </recommendedName>
</protein>
<dbReference type="Proteomes" id="UP000244855">
    <property type="component" value="Unassembled WGS sequence"/>
</dbReference>
<reference evidence="1 2" key="1">
    <citation type="journal article" date="2018" name="Sci. Rep.">
        <title>Comparative genomics provides insights into the lifestyle and reveals functional heterogeneity of dark septate endophytic fungi.</title>
        <authorList>
            <person name="Knapp D.G."/>
            <person name="Nemeth J.B."/>
            <person name="Barry K."/>
            <person name="Hainaut M."/>
            <person name="Henrissat B."/>
            <person name="Johnson J."/>
            <person name="Kuo A."/>
            <person name="Lim J.H.P."/>
            <person name="Lipzen A."/>
            <person name="Nolan M."/>
            <person name="Ohm R.A."/>
            <person name="Tamas L."/>
            <person name="Grigoriev I.V."/>
            <person name="Spatafora J.W."/>
            <person name="Nagy L.G."/>
            <person name="Kovacs G.M."/>
        </authorList>
    </citation>
    <scope>NUCLEOTIDE SEQUENCE [LARGE SCALE GENOMIC DNA]</scope>
    <source>
        <strain evidence="1 2">DSE2036</strain>
    </source>
</reference>
<dbReference type="InterPro" id="IPR053137">
    <property type="entry name" value="NLR-like"/>
</dbReference>
<dbReference type="GO" id="GO:0003824">
    <property type="term" value="F:catalytic activity"/>
    <property type="evidence" value="ECO:0007669"/>
    <property type="project" value="InterPro"/>
</dbReference>
<feature type="non-terminal residue" evidence="1">
    <location>
        <position position="1"/>
    </location>
</feature>
<keyword evidence="2" id="KW-1185">Reference proteome</keyword>
<accession>A0A2V1D5I3</accession>
<dbReference type="STRING" id="97972.A0A2V1D5I3"/>
<dbReference type="SUPFAM" id="SSF53167">
    <property type="entry name" value="Purine and uridine phosphorylases"/>
    <property type="match status" value="1"/>
</dbReference>
<dbReference type="InterPro" id="IPR035994">
    <property type="entry name" value="Nucleoside_phosphorylase_sf"/>
</dbReference>
<gene>
    <name evidence="1" type="ORF">DM02DRAFT_574532</name>
</gene>
<name>A0A2V1D5I3_9PLEO</name>
<dbReference type="PANTHER" id="PTHR46082">
    <property type="entry name" value="ATP/GTP-BINDING PROTEIN-RELATED"/>
    <property type="match status" value="1"/>
</dbReference>
<evidence type="ECO:0000313" key="1">
    <source>
        <dbReference type="EMBL" id="PVH93316.1"/>
    </source>
</evidence>